<dbReference type="PANTHER" id="PTHR43066">
    <property type="entry name" value="RHOMBOID-RELATED PROTEIN"/>
    <property type="match status" value="1"/>
</dbReference>
<feature type="transmembrane region" description="Helical" evidence="6">
    <location>
        <begin position="15"/>
        <end position="37"/>
    </location>
</feature>
<dbReference type="AlphaFoldDB" id="A0A6G6GIE9"/>
<dbReference type="Proteomes" id="UP000505306">
    <property type="component" value="Chromosome"/>
</dbReference>
<dbReference type="GO" id="GO:0004252">
    <property type="term" value="F:serine-type endopeptidase activity"/>
    <property type="evidence" value="ECO:0007669"/>
    <property type="project" value="InterPro"/>
</dbReference>
<gene>
    <name evidence="9" type="ORF">G5B37_01015</name>
</gene>
<comment type="subcellular location">
    <subcellularLocation>
        <location evidence="1">Membrane</location>
        <topology evidence="1">Multi-pass membrane protein</topology>
    </subcellularLocation>
</comment>
<dbReference type="GO" id="GO:0016020">
    <property type="term" value="C:membrane"/>
    <property type="evidence" value="ECO:0007669"/>
    <property type="project" value="UniProtKB-SubCell"/>
</dbReference>
<dbReference type="Pfam" id="PF20216">
    <property type="entry name" value="DUF6576"/>
    <property type="match status" value="1"/>
</dbReference>
<keyword evidence="10" id="KW-1185">Reference proteome</keyword>
<keyword evidence="2 6" id="KW-0812">Transmembrane</keyword>
<evidence type="ECO:0000259" key="8">
    <source>
        <dbReference type="Pfam" id="PF20216"/>
    </source>
</evidence>
<evidence type="ECO:0000313" key="9">
    <source>
        <dbReference type="EMBL" id="QIE58193.1"/>
    </source>
</evidence>
<feature type="region of interest" description="Disordered" evidence="5">
    <location>
        <begin position="237"/>
        <end position="257"/>
    </location>
</feature>
<accession>A0A6G6GIE9</accession>
<evidence type="ECO:0000256" key="1">
    <source>
        <dbReference type="ARBA" id="ARBA00004141"/>
    </source>
</evidence>
<dbReference type="InterPro" id="IPR022764">
    <property type="entry name" value="Peptidase_S54_rhomboid_dom"/>
</dbReference>
<evidence type="ECO:0000259" key="7">
    <source>
        <dbReference type="Pfam" id="PF01694"/>
    </source>
</evidence>
<keyword evidence="9" id="KW-0645">Protease</keyword>
<organism evidence="9 10">
    <name type="scientific">Rasiella rasia</name>
    <dbReference type="NCBI Taxonomy" id="2744027"/>
    <lineage>
        <taxon>Bacteria</taxon>
        <taxon>Pseudomonadati</taxon>
        <taxon>Bacteroidota</taxon>
        <taxon>Flavobacteriia</taxon>
        <taxon>Flavobacteriales</taxon>
        <taxon>Flavobacteriaceae</taxon>
        <taxon>Rasiella</taxon>
    </lineage>
</organism>
<dbReference type="SUPFAM" id="SSF144091">
    <property type="entry name" value="Rhomboid-like"/>
    <property type="match status" value="1"/>
</dbReference>
<dbReference type="Pfam" id="PF01694">
    <property type="entry name" value="Rhomboid"/>
    <property type="match status" value="1"/>
</dbReference>
<proteinExistence type="predicted"/>
<feature type="domain" description="DUF6576" evidence="8">
    <location>
        <begin position="256"/>
        <end position="284"/>
    </location>
</feature>
<dbReference type="KEGG" id="mgel:G5B37_01015"/>
<name>A0A6G6GIE9_9FLAO</name>
<feature type="domain" description="Peptidase S54 rhomboid" evidence="7">
    <location>
        <begin position="60"/>
        <end position="203"/>
    </location>
</feature>
<feature type="transmembrane region" description="Helical" evidence="6">
    <location>
        <begin position="132"/>
        <end position="150"/>
    </location>
</feature>
<evidence type="ECO:0000313" key="10">
    <source>
        <dbReference type="Proteomes" id="UP000505306"/>
    </source>
</evidence>
<protein>
    <submittedName>
        <fullName evidence="9">Rhomboid family intramembrane serine protease</fullName>
    </submittedName>
</protein>
<evidence type="ECO:0000256" key="2">
    <source>
        <dbReference type="ARBA" id="ARBA00022692"/>
    </source>
</evidence>
<keyword evidence="9" id="KW-0378">Hydrolase</keyword>
<evidence type="ECO:0000256" key="4">
    <source>
        <dbReference type="ARBA" id="ARBA00023136"/>
    </source>
</evidence>
<keyword evidence="3 6" id="KW-1133">Transmembrane helix</keyword>
<evidence type="ECO:0000256" key="6">
    <source>
        <dbReference type="SAM" id="Phobius"/>
    </source>
</evidence>
<dbReference type="PANTHER" id="PTHR43066:SF11">
    <property type="entry name" value="PEPTIDASE S54 RHOMBOID DOMAIN-CONTAINING PROTEIN"/>
    <property type="match status" value="1"/>
</dbReference>
<feature type="transmembrane region" description="Helical" evidence="6">
    <location>
        <begin position="100"/>
        <end position="120"/>
    </location>
</feature>
<feature type="compositionally biased region" description="Low complexity" evidence="5">
    <location>
        <begin position="240"/>
        <end position="255"/>
    </location>
</feature>
<reference evidence="9 10" key="1">
    <citation type="submission" date="2020-02" db="EMBL/GenBank/DDBJ databases">
        <title>Complete genome sequence of Flavobacteriaceae bacterium.</title>
        <authorList>
            <person name="Kim S.-J."/>
            <person name="Kim Y.-S."/>
            <person name="Kim K.-H."/>
        </authorList>
    </citation>
    <scope>NUCLEOTIDE SEQUENCE [LARGE SCALE GENOMIC DNA]</scope>
    <source>
        <strain evidence="9 10">RR4-40</strain>
    </source>
</reference>
<feature type="transmembrane region" description="Helical" evidence="6">
    <location>
        <begin position="162"/>
        <end position="180"/>
    </location>
</feature>
<keyword evidence="4 6" id="KW-0472">Membrane</keyword>
<dbReference type="InterPro" id="IPR035952">
    <property type="entry name" value="Rhomboid-like_sf"/>
</dbReference>
<dbReference type="EMBL" id="CP049057">
    <property type="protein sequence ID" value="QIE58193.1"/>
    <property type="molecule type" value="Genomic_DNA"/>
</dbReference>
<dbReference type="GO" id="GO:0006508">
    <property type="term" value="P:proteolysis"/>
    <property type="evidence" value="ECO:0007669"/>
    <property type="project" value="UniProtKB-KW"/>
</dbReference>
<dbReference type="Gene3D" id="1.20.1540.10">
    <property type="entry name" value="Rhomboid-like"/>
    <property type="match status" value="1"/>
</dbReference>
<evidence type="ECO:0000256" key="3">
    <source>
        <dbReference type="ARBA" id="ARBA00022989"/>
    </source>
</evidence>
<sequence>MNTNNLSYQFKTANVVIKLIVVNLLIFLVVRLTAFFMQIAPKSLVAWFMLPDAISEVIVQPWAFLTYSFLHFGFWHLLFNMLWLYYFGNYVLNLFTGKRLLTIYLLGAIFGGLLYVVSYNLFPVFENSRSDLIGASGSVTAIIVFIATYTPNAEMRLFKWNIKLWHIAVFLVLMDLIRLPVAGNEGGMLAHLGGALFGYVYAKQLAKGNDIGKWFEATIDWFTNLFKTRKQKPFKKVHRTTTTASSRSSSKSPVTANQKKIDAILDKIGKSGYDSLTKAEKDFLFKAGKE</sequence>
<dbReference type="InterPro" id="IPR046483">
    <property type="entry name" value="DUF6576"/>
</dbReference>
<evidence type="ECO:0000256" key="5">
    <source>
        <dbReference type="SAM" id="MobiDB-lite"/>
    </source>
</evidence>